<dbReference type="InterPro" id="IPR010562">
    <property type="entry name" value="Haemolymph_juvenile_hormone-bd"/>
</dbReference>
<keyword evidence="1" id="KW-0732">Signal</keyword>
<feature type="signal peptide" evidence="1">
    <location>
        <begin position="1"/>
        <end position="19"/>
    </location>
</feature>
<evidence type="ECO:0000313" key="3">
    <source>
        <dbReference type="Proteomes" id="UP000625711"/>
    </source>
</evidence>
<dbReference type="Gene3D" id="3.15.10.30">
    <property type="entry name" value="Haemolymph juvenile hormone binding protein"/>
    <property type="match status" value="1"/>
</dbReference>
<gene>
    <name evidence="2" type="ORF">GWI33_000579</name>
</gene>
<name>A0A834M1I1_RHYFE</name>
<dbReference type="AlphaFoldDB" id="A0A834M1I1"/>
<keyword evidence="3" id="KW-1185">Reference proteome</keyword>
<reference evidence="2" key="1">
    <citation type="submission" date="2020-08" db="EMBL/GenBank/DDBJ databases">
        <title>Genome sequencing and assembly of the red palm weevil Rhynchophorus ferrugineus.</title>
        <authorList>
            <person name="Dias G.B."/>
            <person name="Bergman C.M."/>
            <person name="Manee M."/>
        </authorList>
    </citation>
    <scope>NUCLEOTIDE SEQUENCE</scope>
    <source>
        <strain evidence="2">AA-2017</strain>
        <tissue evidence="2">Whole larva</tissue>
    </source>
</reference>
<dbReference type="Proteomes" id="UP000625711">
    <property type="component" value="Unassembled WGS sequence"/>
</dbReference>
<protein>
    <submittedName>
        <fullName evidence="2">Uncharacterized protein</fullName>
    </submittedName>
</protein>
<dbReference type="InterPro" id="IPR038606">
    <property type="entry name" value="To_sf"/>
</dbReference>
<comment type="caution">
    <text evidence="2">The sequence shown here is derived from an EMBL/GenBank/DDBJ whole genome shotgun (WGS) entry which is preliminary data.</text>
</comment>
<evidence type="ECO:0000256" key="1">
    <source>
        <dbReference type="SAM" id="SignalP"/>
    </source>
</evidence>
<proteinExistence type="predicted"/>
<feature type="chain" id="PRO_5032443720" evidence="1">
    <location>
        <begin position="20"/>
        <end position="198"/>
    </location>
</feature>
<evidence type="ECO:0000313" key="2">
    <source>
        <dbReference type="EMBL" id="KAF7264151.1"/>
    </source>
</evidence>
<dbReference type="Pfam" id="PF06585">
    <property type="entry name" value="JHBP"/>
    <property type="match status" value="1"/>
</dbReference>
<organism evidence="2 3">
    <name type="scientific">Rhynchophorus ferrugineus</name>
    <name type="common">Red palm weevil</name>
    <name type="synonym">Curculio ferrugineus</name>
    <dbReference type="NCBI Taxonomy" id="354439"/>
    <lineage>
        <taxon>Eukaryota</taxon>
        <taxon>Metazoa</taxon>
        <taxon>Ecdysozoa</taxon>
        <taxon>Arthropoda</taxon>
        <taxon>Hexapoda</taxon>
        <taxon>Insecta</taxon>
        <taxon>Pterygota</taxon>
        <taxon>Neoptera</taxon>
        <taxon>Endopterygota</taxon>
        <taxon>Coleoptera</taxon>
        <taxon>Polyphaga</taxon>
        <taxon>Cucujiformia</taxon>
        <taxon>Curculionidae</taxon>
        <taxon>Dryophthorinae</taxon>
        <taxon>Rhynchophorus</taxon>
    </lineage>
</organism>
<sequence length="198" mass="23180">MNRTCIILLLFGIFSLIQADSWKTLQWFLECCEKAIREGVPAIPVPKHDPFKFKDLSYGRDFTIFSISFALTNNVLRNILKFSWPVLNMTDYTNPERNFIIYDIYWPSFNFTGDYKIEYKTPSSEGKKFNGSYNILLNHINWSGDVDFIQPCQNIKMQVDKFSLKSKVKDVKVIALCVHQKKPLSLLLKNWTYEALLK</sequence>
<dbReference type="OrthoDB" id="6759118at2759"/>
<accession>A0A834M1I1</accession>
<dbReference type="EMBL" id="JAACXV010018172">
    <property type="protein sequence ID" value="KAF7264151.1"/>
    <property type="molecule type" value="Genomic_DNA"/>
</dbReference>